<comment type="caution">
    <text evidence="7">The sequence shown here is derived from an EMBL/GenBank/DDBJ whole genome shotgun (WGS) entry which is preliminary data.</text>
</comment>
<dbReference type="NCBIfam" id="NF003282">
    <property type="entry name" value="PRK04282.1-1"/>
    <property type="match status" value="1"/>
</dbReference>
<organism evidence="7">
    <name type="scientific">Thermogladius calderae</name>
    <dbReference type="NCBI Taxonomy" id="1200300"/>
    <lineage>
        <taxon>Archaea</taxon>
        <taxon>Thermoproteota</taxon>
        <taxon>Thermoprotei</taxon>
        <taxon>Desulfurococcales</taxon>
        <taxon>Desulfurococcaceae</taxon>
        <taxon>Thermogladius</taxon>
    </lineage>
</organism>
<evidence type="ECO:0000313" key="7">
    <source>
        <dbReference type="EMBL" id="HHP67551.1"/>
    </source>
</evidence>
<dbReference type="AlphaFoldDB" id="A0A7J3XY92"/>
<dbReference type="SUPFAM" id="SSF55666">
    <property type="entry name" value="Ribonuclease PH domain 2-like"/>
    <property type="match status" value="1"/>
</dbReference>
<dbReference type="InterPro" id="IPR050590">
    <property type="entry name" value="Exosome_comp_Rrp42_subfam"/>
</dbReference>
<evidence type="ECO:0000256" key="4">
    <source>
        <dbReference type="HAMAP-Rule" id="MF_00622"/>
    </source>
</evidence>
<comment type="function">
    <text evidence="4">Non-catalytic component of the exosome, which is a complex involved in RNA degradation. Contributes to the structuring of the Rrp41 active site.</text>
</comment>
<dbReference type="InterPro" id="IPR001247">
    <property type="entry name" value="ExoRNase_PH_dom1"/>
</dbReference>
<dbReference type="InterPro" id="IPR027408">
    <property type="entry name" value="PNPase/RNase_PH_dom_sf"/>
</dbReference>
<reference evidence="7" key="1">
    <citation type="journal article" date="2020" name="mSystems">
        <title>Genome- and Community-Level Interaction Insights into Carbon Utilization and Element Cycling Functions of Hydrothermarchaeota in Hydrothermal Sediment.</title>
        <authorList>
            <person name="Zhou Z."/>
            <person name="Liu Y."/>
            <person name="Xu W."/>
            <person name="Pan J."/>
            <person name="Luo Z.H."/>
            <person name="Li M."/>
        </authorList>
    </citation>
    <scope>NUCLEOTIDE SEQUENCE [LARGE SCALE GENOMIC DNA]</scope>
    <source>
        <strain evidence="7">SpSt-110</strain>
    </source>
</reference>
<accession>A0A7J3XY92</accession>
<dbReference type="Pfam" id="PF01138">
    <property type="entry name" value="RNase_PH"/>
    <property type="match status" value="1"/>
</dbReference>
<sequence length="282" mass="30833">MSITPQREPVMPKLRAENIIKMLKKGERVDNRGLHDYRSISVSIGIIGKAEGSALVKLGGTQVIAGVKAELGSPYEDRPNEGVLQVHAEFVPLASPSFEPGPPNEEAIEVARVIDRSLREPRAIELSKLIVQPGRLAWVIYDDVYVIDHDGNILDAGMIASMIALAVTKLPKLDISSEGVKINREVKETPIPLNTLVTTITMGVLGDILVVDPSLEEESVLDTFISISVDEKGRIVGLQKRGLKSITPKTLDSAVEIALKKGDQVLSFIRKVISSPQEYMKW</sequence>
<dbReference type="EMBL" id="DRYK01000028">
    <property type="protein sequence ID" value="HHP67551.1"/>
    <property type="molecule type" value="Genomic_DNA"/>
</dbReference>
<gene>
    <name evidence="4" type="primary">rrp42</name>
    <name evidence="7" type="ORF">ENM60_01985</name>
</gene>
<dbReference type="FunFam" id="3.30.230.70:FF:000017">
    <property type="entry name" value="Exosome complex component Rrp42"/>
    <property type="match status" value="1"/>
</dbReference>
<dbReference type="GO" id="GO:0000177">
    <property type="term" value="C:cytoplasmic exosome (RNase complex)"/>
    <property type="evidence" value="ECO:0007669"/>
    <property type="project" value="TreeGrafter"/>
</dbReference>
<name>A0A7J3XY92_9CREN</name>
<comment type="subcellular location">
    <subcellularLocation>
        <location evidence="1 4">Cytoplasm</location>
    </subcellularLocation>
</comment>
<dbReference type="GO" id="GO:0035925">
    <property type="term" value="F:mRNA 3'-UTR AU-rich region binding"/>
    <property type="evidence" value="ECO:0007669"/>
    <property type="project" value="TreeGrafter"/>
</dbReference>
<keyword evidence="3 4" id="KW-0271">Exosome</keyword>
<feature type="domain" description="Exoribonuclease phosphorolytic" evidence="6">
    <location>
        <begin position="196"/>
        <end position="260"/>
    </location>
</feature>
<evidence type="ECO:0000256" key="1">
    <source>
        <dbReference type="ARBA" id="ARBA00004496"/>
    </source>
</evidence>
<comment type="similarity">
    <text evidence="4">Belongs to the RNase PH family. Rrp42 subfamily.</text>
</comment>
<dbReference type="CDD" id="cd11365">
    <property type="entry name" value="RNase_PH_archRRP42"/>
    <property type="match status" value="1"/>
</dbReference>
<comment type="subunit">
    <text evidence="4">Component of the archaeal exosome complex. Forms a hexameric ring-like arrangement composed of 3 Rrp41-Rrp42 heterodimers. The hexameric ring associates with a trimer of Rrp4 and/or Csl4 subunits.</text>
</comment>
<evidence type="ECO:0000259" key="5">
    <source>
        <dbReference type="Pfam" id="PF01138"/>
    </source>
</evidence>
<dbReference type="SUPFAM" id="SSF54211">
    <property type="entry name" value="Ribosomal protein S5 domain 2-like"/>
    <property type="match status" value="1"/>
</dbReference>
<evidence type="ECO:0000256" key="2">
    <source>
        <dbReference type="ARBA" id="ARBA00022490"/>
    </source>
</evidence>
<feature type="domain" description="Exoribonuclease phosphorolytic" evidence="5">
    <location>
        <begin position="37"/>
        <end position="171"/>
    </location>
</feature>
<dbReference type="GO" id="GO:0016075">
    <property type="term" value="P:rRNA catabolic process"/>
    <property type="evidence" value="ECO:0007669"/>
    <property type="project" value="TreeGrafter"/>
</dbReference>
<evidence type="ECO:0000259" key="6">
    <source>
        <dbReference type="Pfam" id="PF03725"/>
    </source>
</evidence>
<dbReference type="InterPro" id="IPR020568">
    <property type="entry name" value="Ribosomal_Su5_D2-typ_SF"/>
</dbReference>
<keyword evidence="2 4" id="KW-0963">Cytoplasm</keyword>
<protein>
    <recommendedName>
        <fullName evidence="4">Exosome complex component Rrp42</fullName>
    </recommendedName>
</protein>
<dbReference type="InterPro" id="IPR015847">
    <property type="entry name" value="ExoRNase_PH_dom2"/>
</dbReference>
<dbReference type="PANTHER" id="PTHR11097">
    <property type="entry name" value="EXOSOME COMPLEX EXONUCLEASE RIBOSOMAL RNA PROCESSING PROTEIN"/>
    <property type="match status" value="1"/>
</dbReference>
<dbReference type="InterPro" id="IPR036345">
    <property type="entry name" value="ExoRNase_PH_dom2_sf"/>
</dbReference>
<dbReference type="PANTHER" id="PTHR11097:SF8">
    <property type="entry name" value="EXOSOME COMPLEX COMPONENT RRP42"/>
    <property type="match status" value="1"/>
</dbReference>
<evidence type="ECO:0000256" key="3">
    <source>
        <dbReference type="ARBA" id="ARBA00022835"/>
    </source>
</evidence>
<dbReference type="Pfam" id="PF03725">
    <property type="entry name" value="RNase_PH_C"/>
    <property type="match status" value="1"/>
</dbReference>
<dbReference type="HAMAP" id="MF_00622">
    <property type="entry name" value="Exosome_Rrp42"/>
    <property type="match status" value="1"/>
</dbReference>
<dbReference type="InterPro" id="IPR020869">
    <property type="entry name" value="Rrp42_archaea"/>
</dbReference>
<proteinExistence type="inferred from homology"/>
<dbReference type="Gene3D" id="3.30.230.70">
    <property type="entry name" value="GHMP Kinase, N-terminal domain"/>
    <property type="match status" value="1"/>
</dbReference>